<dbReference type="PANTHER" id="PTHR11640">
    <property type="entry name" value="NEPHRIN"/>
    <property type="match status" value="1"/>
</dbReference>
<organism evidence="7 8">
    <name type="scientific">Patiria miniata</name>
    <name type="common">Bat star</name>
    <name type="synonym">Asterina miniata</name>
    <dbReference type="NCBI Taxonomy" id="46514"/>
    <lineage>
        <taxon>Eukaryota</taxon>
        <taxon>Metazoa</taxon>
        <taxon>Echinodermata</taxon>
        <taxon>Eleutherozoa</taxon>
        <taxon>Asterozoa</taxon>
        <taxon>Asteroidea</taxon>
        <taxon>Valvatacea</taxon>
        <taxon>Valvatida</taxon>
        <taxon>Asterinidae</taxon>
        <taxon>Patiria</taxon>
    </lineage>
</organism>
<dbReference type="SMART" id="SM00409">
    <property type="entry name" value="IG"/>
    <property type="match status" value="3"/>
</dbReference>
<keyword evidence="2" id="KW-0472">Membrane</keyword>
<dbReference type="RefSeq" id="XP_038062512.1">
    <property type="nucleotide sequence ID" value="XM_038206584.1"/>
</dbReference>
<dbReference type="EnsemblMetazoa" id="XM_038206584.1">
    <property type="protein sequence ID" value="XP_038062512.1"/>
    <property type="gene ID" value="LOC119733000"/>
</dbReference>
<evidence type="ECO:0000313" key="8">
    <source>
        <dbReference type="Proteomes" id="UP000887568"/>
    </source>
</evidence>
<comment type="subcellular location">
    <subcellularLocation>
        <location evidence="1">Membrane</location>
        <topology evidence="1">Single-pass type I membrane protein</topology>
    </subcellularLocation>
</comment>
<dbReference type="GO" id="GO:0016020">
    <property type="term" value="C:membrane"/>
    <property type="evidence" value="ECO:0007669"/>
    <property type="project" value="UniProtKB-SubCell"/>
</dbReference>
<evidence type="ECO:0000313" key="7">
    <source>
        <dbReference type="EnsemblMetazoa" id="XP_038062512.1"/>
    </source>
</evidence>
<feature type="domain" description="Ig-like" evidence="6">
    <location>
        <begin position="240"/>
        <end position="335"/>
    </location>
</feature>
<evidence type="ECO:0000256" key="3">
    <source>
        <dbReference type="ARBA" id="ARBA00023157"/>
    </source>
</evidence>
<name>A0A914AFJ6_PATMI</name>
<keyword evidence="3" id="KW-1015">Disulfide bond</keyword>
<dbReference type="GeneID" id="119733000"/>
<keyword evidence="4" id="KW-0325">Glycoprotein</keyword>
<reference evidence="7" key="1">
    <citation type="submission" date="2022-11" db="UniProtKB">
        <authorList>
            <consortium name="EnsemblMetazoa"/>
        </authorList>
    </citation>
    <scope>IDENTIFICATION</scope>
</reference>
<dbReference type="InterPro" id="IPR036179">
    <property type="entry name" value="Ig-like_dom_sf"/>
</dbReference>
<dbReference type="SUPFAM" id="SSF48726">
    <property type="entry name" value="Immunoglobulin"/>
    <property type="match status" value="2"/>
</dbReference>
<protein>
    <recommendedName>
        <fullName evidence="6">Ig-like domain-containing protein</fullName>
    </recommendedName>
</protein>
<dbReference type="Gene3D" id="2.60.40.10">
    <property type="entry name" value="Immunoglobulins"/>
    <property type="match status" value="2"/>
</dbReference>
<sequence>MPPKPRKSTNNVFGASGYLQKSIRHRIPCPTFRPTERLAGVIWYQGSIVNDTSTVRLISRDLQWSHTKDLPADERYSMSSDHGLVIDGVEDRDEGGFLCQVIPQTTDVRVGRVYVQVIGDTFPGGRSQVFSTVSFHRGRRQTLPCECASQTPDAPISVVYWSTGEGVTTDTQIIGARFSDGATLKVGHGADYSIGSDASLIVNSLHDVQDTQRFWCHEFKSDGTLRNCNVDVQISDQQTPNHALKASSTSFHILEGGEQSLPCSSWIPGVATCEVLWFKIDRAGRHFLLSSNDVDAESEYEFASDFGLIIKSVDDEDAGRYRCDTGGGISEVDIDVRVIAFLRYEIGSPVTVFWSFANPDNHTTTTVIGRLNLPGSSNTMSDLIGNACFSISEEGALLLNMCFQEDDVRYWCHVFPEDEILMRSYVDVLIKGCPTFKPWLM</sequence>
<dbReference type="InterPro" id="IPR013783">
    <property type="entry name" value="Ig-like_fold"/>
</dbReference>
<keyword evidence="5" id="KW-0393">Immunoglobulin domain</keyword>
<evidence type="ECO:0000256" key="5">
    <source>
        <dbReference type="ARBA" id="ARBA00023319"/>
    </source>
</evidence>
<accession>A0A914AFJ6</accession>
<proteinExistence type="predicted"/>
<dbReference type="InterPro" id="IPR007110">
    <property type="entry name" value="Ig-like_dom"/>
</dbReference>
<dbReference type="InterPro" id="IPR003599">
    <property type="entry name" value="Ig_sub"/>
</dbReference>
<evidence type="ECO:0000256" key="1">
    <source>
        <dbReference type="ARBA" id="ARBA00004479"/>
    </source>
</evidence>
<dbReference type="PROSITE" id="PS50835">
    <property type="entry name" value="IG_LIKE"/>
    <property type="match status" value="1"/>
</dbReference>
<evidence type="ECO:0000259" key="6">
    <source>
        <dbReference type="PROSITE" id="PS50835"/>
    </source>
</evidence>
<evidence type="ECO:0000256" key="2">
    <source>
        <dbReference type="ARBA" id="ARBA00023136"/>
    </source>
</evidence>
<dbReference type="OrthoDB" id="10012075at2759"/>
<evidence type="ECO:0000256" key="4">
    <source>
        <dbReference type="ARBA" id="ARBA00023180"/>
    </source>
</evidence>
<dbReference type="AlphaFoldDB" id="A0A914AFJ6"/>
<keyword evidence="8" id="KW-1185">Reference proteome</keyword>
<dbReference type="Proteomes" id="UP000887568">
    <property type="component" value="Unplaced"/>
</dbReference>
<dbReference type="InterPro" id="IPR051275">
    <property type="entry name" value="Cell_adhesion_signaling"/>
</dbReference>